<dbReference type="InterPro" id="IPR036388">
    <property type="entry name" value="WH-like_DNA-bd_sf"/>
</dbReference>
<dbReference type="PANTHER" id="PTHR33204:SF37">
    <property type="entry name" value="HTH-TYPE TRANSCRIPTIONAL REGULATOR YODB"/>
    <property type="match status" value="1"/>
</dbReference>
<evidence type="ECO:0000313" key="6">
    <source>
        <dbReference type="Proteomes" id="UP001231941"/>
    </source>
</evidence>
<reference evidence="5 6" key="1">
    <citation type="submission" date="2023-08" db="EMBL/GenBank/DDBJ databases">
        <authorList>
            <person name="Park J.-S."/>
        </authorList>
    </citation>
    <scope>NUCLEOTIDE SEQUENCE [LARGE SCALE GENOMIC DNA]</scope>
    <source>
        <strain evidence="5 6">2205SS18-9</strain>
    </source>
</reference>
<protein>
    <submittedName>
        <fullName evidence="5">Helix-turn-helix domain-containing protein</fullName>
    </submittedName>
</protein>
<proteinExistence type="predicted"/>
<sequence length="112" mass="13059">MSKQSQQEELCPRLTSAMQLFGKRWVGLIVFTLLTGPKRFRDIEKSLPISGKLLAERLRELEKYKLVIRHVYPEVPVRIEYELTENGKAMEPIINAIQEWAESLPMEDICQD</sequence>
<keyword evidence="6" id="KW-1185">Reference proteome</keyword>
<evidence type="ECO:0000256" key="2">
    <source>
        <dbReference type="ARBA" id="ARBA00023125"/>
    </source>
</evidence>
<dbReference type="InterPro" id="IPR002577">
    <property type="entry name" value="HTH_HxlR"/>
</dbReference>
<keyword evidence="1" id="KW-0805">Transcription regulation</keyword>
<dbReference type="Gene3D" id="1.10.10.10">
    <property type="entry name" value="Winged helix-like DNA-binding domain superfamily/Winged helix DNA-binding domain"/>
    <property type="match status" value="1"/>
</dbReference>
<dbReference type="SUPFAM" id="SSF46785">
    <property type="entry name" value="Winged helix' DNA-binding domain"/>
    <property type="match status" value="1"/>
</dbReference>
<evidence type="ECO:0000259" key="4">
    <source>
        <dbReference type="PROSITE" id="PS51118"/>
    </source>
</evidence>
<dbReference type="PROSITE" id="PS51118">
    <property type="entry name" value="HTH_HXLR"/>
    <property type="match status" value="1"/>
</dbReference>
<dbReference type="EMBL" id="JAVAMP010000007">
    <property type="protein sequence ID" value="MDP5275348.1"/>
    <property type="molecule type" value="Genomic_DNA"/>
</dbReference>
<gene>
    <name evidence="5" type="ORF">Q5Y73_14655</name>
</gene>
<dbReference type="Proteomes" id="UP001231941">
    <property type="component" value="Unassembled WGS sequence"/>
</dbReference>
<name>A0ABT9J172_9BACL</name>
<dbReference type="PANTHER" id="PTHR33204">
    <property type="entry name" value="TRANSCRIPTIONAL REGULATOR, MARR FAMILY"/>
    <property type="match status" value="1"/>
</dbReference>
<evidence type="ECO:0000313" key="5">
    <source>
        <dbReference type="EMBL" id="MDP5275348.1"/>
    </source>
</evidence>
<accession>A0ABT9J172</accession>
<keyword evidence="2" id="KW-0238">DNA-binding</keyword>
<dbReference type="Pfam" id="PF01638">
    <property type="entry name" value="HxlR"/>
    <property type="match status" value="1"/>
</dbReference>
<organism evidence="5 6">
    <name type="scientific">Chengkuizengella axinellae</name>
    <dbReference type="NCBI Taxonomy" id="3064388"/>
    <lineage>
        <taxon>Bacteria</taxon>
        <taxon>Bacillati</taxon>
        <taxon>Bacillota</taxon>
        <taxon>Bacilli</taxon>
        <taxon>Bacillales</taxon>
        <taxon>Paenibacillaceae</taxon>
        <taxon>Chengkuizengella</taxon>
    </lineage>
</organism>
<keyword evidence="3" id="KW-0804">Transcription</keyword>
<evidence type="ECO:0000256" key="3">
    <source>
        <dbReference type="ARBA" id="ARBA00023163"/>
    </source>
</evidence>
<evidence type="ECO:0000256" key="1">
    <source>
        <dbReference type="ARBA" id="ARBA00023015"/>
    </source>
</evidence>
<dbReference type="InterPro" id="IPR036390">
    <property type="entry name" value="WH_DNA-bd_sf"/>
</dbReference>
<feature type="domain" description="HTH hxlR-type" evidence="4">
    <location>
        <begin position="11"/>
        <end position="109"/>
    </location>
</feature>
<comment type="caution">
    <text evidence="5">The sequence shown here is derived from an EMBL/GenBank/DDBJ whole genome shotgun (WGS) entry which is preliminary data.</text>
</comment>
<dbReference type="RefSeq" id="WP_305992657.1">
    <property type="nucleotide sequence ID" value="NZ_JAVAMP010000007.1"/>
</dbReference>